<evidence type="ECO:0000313" key="15">
    <source>
        <dbReference type="Proteomes" id="UP000199572"/>
    </source>
</evidence>
<proteinExistence type="inferred from homology"/>
<name>A0A1H9MA10_9SPHI</name>
<dbReference type="Pfam" id="PF07715">
    <property type="entry name" value="Plug"/>
    <property type="match status" value="1"/>
</dbReference>
<comment type="similarity">
    <text evidence="10 11">Belongs to the TonB-dependent receptor family.</text>
</comment>
<gene>
    <name evidence="14" type="ORF">SAMN04488023_105190</name>
</gene>
<reference evidence="14 15" key="1">
    <citation type="submission" date="2016-10" db="EMBL/GenBank/DDBJ databases">
        <authorList>
            <person name="de Groot N.N."/>
        </authorList>
    </citation>
    <scope>NUCLEOTIDE SEQUENCE [LARGE SCALE GENOMIC DNA]</scope>
    <source>
        <strain evidence="14 15">DSM 18610</strain>
    </source>
</reference>
<keyword evidence="8 14" id="KW-0675">Receptor</keyword>
<dbReference type="EMBL" id="FOGG01000005">
    <property type="protein sequence ID" value="SER20546.1"/>
    <property type="molecule type" value="Genomic_DNA"/>
</dbReference>
<evidence type="ECO:0000256" key="4">
    <source>
        <dbReference type="ARBA" id="ARBA00022692"/>
    </source>
</evidence>
<dbReference type="PANTHER" id="PTHR30069:SF29">
    <property type="entry name" value="HEMOGLOBIN AND HEMOGLOBIN-HAPTOGLOBIN-BINDING PROTEIN 1-RELATED"/>
    <property type="match status" value="1"/>
</dbReference>
<dbReference type="GO" id="GO:0009279">
    <property type="term" value="C:cell outer membrane"/>
    <property type="evidence" value="ECO:0007669"/>
    <property type="project" value="UniProtKB-SubCell"/>
</dbReference>
<dbReference type="InterPro" id="IPR012910">
    <property type="entry name" value="Plug_dom"/>
</dbReference>
<comment type="subcellular location">
    <subcellularLocation>
        <location evidence="1 10">Cell outer membrane</location>
        <topology evidence="1 10">Multi-pass membrane protein</topology>
    </subcellularLocation>
</comment>
<evidence type="ECO:0000256" key="10">
    <source>
        <dbReference type="PROSITE-ProRule" id="PRU01360"/>
    </source>
</evidence>
<dbReference type="STRING" id="390241.SAMN04488023_105190"/>
<evidence type="ECO:0000256" key="3">
    <source>
        <dbReference type="ARBA" id="ARBA00022452"/>
    </source>
</evidence>
<feature type="domain" description="TonB-dependent receptor plug" evidence="13">
    <location>
        <begin position="59"/>
        <end position="149"/>
    </location>
</feature>
<accession>A0A1H9MA10</accession>
<protein>
    <submittedName>
        <fullName evidence="14">Outer membrane cobalamin receptor protein</fullName>
    </submittedName>
</protein>
<evidence type="ECO:0000256" key="7">
    <source>
        <dbReference type="ARBA" id="ARBA00023136"/>
    </source>
</evidence>
<keyword evidence="2 10" id="KW-0813">Transport</keyword>
<evidence type="ECO:0000256" key="11">
    <source>
        <dbReference type="RuleBase" id="RU003357"/>
    </source>
</evidence>
<organism evidence="14 15">
    <name type="scientific">Pedobacter rhizosphaerae</name>
    <dbReference type="NCBI Taxonomy" id="390241"/>
    <lineage>
        <taxon>Bacteria</taxon>
        <taxon>Pseudomonadati</taxon>
        <taxon>Bacteroidota</taxon>
        <taxon>Sphingobacteriia</taxon>
        <taxon>Sphingobacteriales</taxon>
        <taxon>Sphingobacteriaceae</taxon>
        <taxon>Pedobacter</taxon>
    </lineage>
</organism>
<dbReference type="Gene3D" id="2.170.130.10">
    <property type="entry name" value="TonB-dependent receptor, plug domain"/>
    <property type="match status" value="1"/>
</dbReference>
<evidence type="ECO:0000256" key="2">
    <source>
        <dbReference type="ARBA" id="ARBA00022448"/>
    </source>
</evidence>
<feature type="domain" description="TonB-dependent receptor-like beta-barrel" evidence="12">
    <location>
        <begin position="289"/>
        <end position="648"/>
    </location>
</feature>
<dbReference type="GO" id="GO:0015344">
    <property type="term" value="F:siderophore uptake transmembrane transporter activity"/>
    <property type="evidence" value="ECO:0007669"/>
    <property type="project" value="TreeGrafter"/>
</dbReference>
<dbReference type="InterPro" id="IPR036942">
    <property type="entry name" value="Beta-barrel_TonB_sf"/>
</dbReference>
<keyword evidence="9 10" id="KW-0998">Cell outer membrane</keyword>
<sequence length="674" mass="77357">MIIKHLAKCGIMHFFIGTSIFWTATLLPNFSWAQTDTTKINQLKDVQINQLRLSKQHLSPTPLQVLSGLELQRLNSLSIADAVRYFSGVQVKDYGGIAGLKTINVRSMGSNHTAVFYDGVQLGNAQNGQVDLGKYTLDNIDELSLTSGQRAELLQPAKAFASASSLFIKTKVPSFNNKLQNFSADVKGGSFGLANVSALYEQKLRKNLALFVNAAFLNANGKYKYRYTNGYYDTTVVRTNADIYSYRLEGGVHGRAGQEGQWYVKVYQYQSERGIPGAIVSNKFDFSQRQWDDNIFVQTHYEHKLSNRYSLSLYAKYANDYTRYNDPTIKSDKGALNNIYKQQEMYFSFANVYRVADPLYFSFSSDYSFQTLDANLEYFAYPSRNTGLFVLAGKYVQKRFEFQANVLATLITEKVKTFSAAGNRVEYTPTTMFSWQPFQTPNFRLKGFYKSIFRMPTFNDLYYTFIGNTNLRPEYTKQYDLGFNYNTHVLAGTLKNFSIQTDVYYNQVKDKIVAVPTLNLFRWTMLNLDAVSIKGLETNIKALWLIDRFELITNLNYTFEKALDVTKTGFTYRNQIPYIPVHSGSFTSSLAYTHYSLNYSFIYTGERYSQKANIPVNYVKPYYTHDVSINANFGKLKNYKVTAEINNLFNQYYDVVLNYPMPGRNFRFTISTKI</sequence>
<evidence type="ECO:0000256" key="1">
    <source>
        <dbReference type="ARBA" id="ARBA00004571"/>
    </source>
</evidence>
<keyword evidence="5" id="KW-0732">Signal</keyword>
<evidence type="ECO:0000256" key="8">
    <source>
        <dbReference type="ARBA" id="ARBA00023170"/>
    </source>
</evidence>
<evidence type="ECO:0000259" key="13">
    <source>
        <dbReference type="Pfam" id="PF07715"/>
    </source>
</evidence>
<dbReference type="InterPro" id="IPR000531">
    <property type="entry name" value="Beta-barrel_TonB"/>
</dbReference>
<dbReference type="InterPro" id="IPR037066">
    <property type="entry name" value="Plug_dom_sf"/>
</dbReference>
<dbReference type="AlphaFoldDB" id="A0A1H9MA10"/>
<evidence type="ECO:0000256" key="9">
    <source>
        <dbReference type="ARBA" id="ARBA00023237"/>
    </source>
</evidence>
<dbReference type="Proteomes" id="UP000199572">
    <property type="component" value="Unassembled WGS sequence"/>
</dbReference>
<dbReference type="PROSITE" id="PS52016">
    <property type="entry name" value="TONB_DEPENDENT_REC_3"/>
    <property type="match status" value="1"/>
</dbReference>
<keyword evidence="6 11" id="KW-0798">TonB box</keyword>
<dbReference type="SUPFAM" id="SSF56935">
    <property type="entry name" value="Porins"/>
    <property type="match status" value="1"/>
</dbReference>
<keyword evidence="7 10" id="KW-0472">Membrane</keyword>
<dbReference type="Gene3D" id="2.40.170.20">
    <property type="entry name" value="TonB-dependent receptor, beta-barrel domain"/>
    <property type="match status" value="1"/>
</dbReference>
<keyword evidence="15" id="KW-1185">Reference proteome</keyword>
<dbReference type="InterPro" id="IPR039426">
    <property type="entry name" value="TonB-dep_rcpt-like"/>
</dbReference>
<evidence type="ECO:0000256" key="5">
    <source>
        <dbReference type="ARBA" id="ARBA00022729"/>
    </source>
</evidence>
<keyword evidence="3 10" id="KW-1134">Transmembrane beta strand</keyword>
<dbReference type="OrthoDB" id="9762903at2"/>
<keyword evidence="4 10" id="KW-0812">Transmembrane</keyword>
<dbReference type="GO" id="GO:0044718">
    <property type="term" value="P:siderophore transmembrane transport"/>
    <property type="evidence" value="ECO:0007669"/>
    <property type="project" value="TreeGrafter"/>
</dbReference>
<evidence type="ECO:0000256" key="6">
    <source>
        <dbReference type="ARBA" id="ARBA00023077"/>
    </source>
</evidence>
<dbReference type="Pfam" id="PF00593">
    <property type="entry name" value="TonB_dep_Rec_b-barrel"/>
    <property type="match status" value="1"/>
</dbReference>
<dbReference type="PANTHER" id="PTHR30069">
    <property type="entry name" value="TONB-DEPENDENT OUTER MEMBRANE RECEPTOR"/>
    <property type="match status" value="1"/>
</dbReference>
<evidence type="ECO:0000259" key="12">
    <source>
        <dbReference type="Pfam" id="PF00593"/>
    </source>
</evidence>
<evidence type="ECO:0000313" key="14">
    <source>
        <dbReference type="EMBL" id="SER20546.1"/>
    </source>
</evidence>